<sequence length="171" mass="19920">MNEDCAAMDSQGTWNDRPCSNTKYFICYQDETVDALTYILIRKQRSWPQAQRFCREKHTDLVSVRSQRENEKIKDTAKGNEVWIGLFRSDWKWSDQESFSFQNWDTGEPNNGGGIQSCGAVYLQDSKRGKWDDNVCTHRAPFICYDGELNTVLLKELRRFNSLTNTITILI</sequence>
<dbReference type="EMBL" id="JAAWVO010020675">
    <property type="protein sequence ID" value="MBN3315364.1"/>
    <property type="molecule type" value="Genomic_DNA"/>
</dbReference>
<keyword evidence="4" id="KW-1185">Reference proteome</keyword>
<name>A0A8J7T9K9_ATRSP</name>
<feature type="non-terminal residue" evidence="3">
    <location>
        <position position="171"/>
    </location>
</feature>
<dbReference type="PANTHER" id="PTHR45784:SF5">
    <property type="entry name" value="C-TYPE LECTIN DOMAIN FAMILY 20 MEMBER A-RELATED"/>
    <property type="match status" value="1"/>
</dbReference>
<dbReference type="SMART" id="SM00034">
    <property type="entry name" value="CLECT"/>
    <property type="match status" value="1"/>
</dbReference>
<comment type="caution">
    <text evidence="3">The sequence shown here is derived from an EMBL/GenBank/DDBJ whole genome shotgun (WGS) entry which is preliminary data.</text>
</comment>
<evidence type="ECO:0000313" key="3">
    <source>
        <dbReference type="EMBL" id="MBN3315364.1"/>
    </source>
</evidence>
<dbReference type="Gene3D" id="3.10.100.10">
    <property type="entry name" value="Mannose-Binding Protein A, subunit A"/>
    <property type="match status" value="2"/>
</dbReference>
<dbReference type="PROSITE" id="PS50041">
    <property type="entry name" value="C_TYPE_LECTIN_2"/>
    <property type="match status" value="1"/>
</dbReference>
<dbReference type="InterPro" id="IPR016187">
    <property type="entry name" value="CTDL_fold"/>
</dbReference>
<evidence type="ECO:0000256" key="1">
    <source>
        <dbReference type="ARBA" id="ARBA00023157"/>
    </source>
</evidence>
<evidence type="ECO:0000259" key="2">
    <source>
        <dbReference type="PROSITE" id="PS50041"/>
    </source>
</evidence>
<dbReference type="InterPro" id="IPR018378">
    <property type="entry name" value="C-type_lectin_CS"/>
</dbReference>
<keyword evidence="1" id="KW-1015">Disulfide bond</keyword>
<dbReference type="Proteomes" id="UP000736164">
    <property type="component" value="Unassembled WGS sequence"/>
</dbReference>
<feature type="non-terminal residue" evidence="3">
    <location>
        <position position="1"/>
    </location>
</feature>
<dbReference type="SUPFAM" id="SSF56436">
    <property type="entry name" value="C-type lectin-like"/>
    <property type="match status" value="2"/>
</dbReference>
<dbReference type="PANTHER" id="PTHR45784">
    <property type="entry name" value="C-TYPE LECTIN DOMAIN FAMILY 20 MEMBER A-RELATED"/>
    <property type="match status" value="1"/>
</dbReference>
<dbReference type="InterPro" id="IPR016186">
    <property type="entry name" value="C-type_lectin-like/link_sf"/>
</dbReference>
<dbReference type="InterPro" id="IPR001304">
    <property type="entry name" value="C-type_lectin-like"/>
</dbReference>
<evidence type="ECO:0000313" key="4">
    <source>
        <dbReference type="Proteomes" id="UP000736164"/>
    </source>
</evidence>
<feature type="domain" description="C-type lectin" evidence="2">
    <location>
        <begin position="33"/>
        <end position="145"/>
    </location>
</feature>
<reference evidence="3" key="1">
    <citation type="journal article" date="2021" name="Cell">
        <title>Tracing the genetic footprints of vertebrate landing in non-teleost ray-finned fishes.</title>
        <authorList>
            <person name="Bi X."/>
            <person name="Wang K."/>
            <person name="Yang L."/>
            <person name="Pan H."/>
            <person name="Jiang H."/>
            <person name="Wei Q."/>
            <person name="Fang M."/>
            <person name="Yu H."/>
            <person name="Zhu C."/>
            <person name="Cai Y."/>
            <person name="He Y."/>
            <person name="Gan X."/>
            <person name="Zeng H."/>
            <person name="Yu D."/>
            <person name="Zhu Y."/>
            <person name="Jiang H."/>
            <person name="Qiu Q."/>
            <person name="Yang H."/>
            <person name="Zhang Y.E."/>
            <person name="Wang W."/>
            <person name="Zhu M."/>
            <person name="He S."/>
            <person name="Zhang G."/>
        </authorList>
    </citation>
    <scope>NUCLEOTIDE SEQUENCE</scope>
    <source>
        <strain evidence="3">Allg_001</strain>
    </source>
</reference>
<dbReference type="PROSITE" id="PS00615">
    <property type="entry name" value="C_TYPE_LECTIN_1"/>
    <property type="match status" value="2"/>
</dbReference>
<proteinExistence type="predicted"/>
<protein>
    <submittedName>
        <fullName evidence="3">LYAM1 protein</fullName>
    </submittedName>
</protein>
<dbReference type="Pfam" id="PF00059">
    <property type="entry name" value="Lectin_C"/>
    <property type="match status" value="2"/>
</dbReference>
<organism evidence="3 4">
    <name type="scientific">Atractosteus spatula</name>
    <name type="common">Alligator gar</name>
    <name type="synonym">Lepisosteus spatula</name>
    <dbReference type="NCBI Taxonomy" id="7917"/>
    <lineage>
        <taxon>Eukaryota</taxon>
        <taxon>Metazoa</taxon>
        <taxon>Chordata</taxon>
        <taxon>Craniata</taxon>
        <taxon>Vertebrata</taxon>
        <taxon>Euteleostomi</taxon>
        <taxon>Actinopterygii</taxon>
        <taxon>Neopterygii</taxon>
        <taxon>Holostei</taxon>
        <taxon>Semionotiformes</taxon>
        <taxon>Lepisosteidae</taxon>
        <taxon>Atractosteus</taxon>
    </lineage>
</organism>
<gene>
    <name evidence="3" type="primary">Sell_1</name>
    <name evidence="3" type="ORF">GTO95_0002482</name>
</gene>
<accession>A0A8J7T9K9</accession>
<dbReference type="AlphaFoldDB" id="A0A8J7T9K9"/>